<name>A0A9X2G8W5_9ACTN</name>
<evidence type="ECO:0000313" key="4">
    <source>
        <dbReference type="Proteomes" id="UP001139648"/>
    </source>
</evidence>
<dbReference type="EMBL" id="JAMZEB010000001">
    <property type="protein sequence ID" value="MCP2353202.1"/>
    <property type="molecule type" value="Genomic_DNA"/>
</dbReference>
<dbReference type="Pfam" id="PF18885">
    <property type="entry name" value="DUF5648"/>
    <property type="match status" value="1"/>
</dbReference>
<protein>
    <recommendedName>
        <fullName evidence="2">DUF5648 domain-containing protein</fullName>
    </recommendedName>
</protein>
<dbReference type="AlphaFoldDB" id="A0A9X2G8W5"/>
<feature type="chain" id="PRO_5040917076" description="DUF5648 domain-containing protein" evidence="1">
    <location>
        <begin position="34"/>
        <end position="194"/>
    </location>
</feature>
<evidence type="ECO:0000313" key="3">
    <source>
        <dbReference type="EMBL" id="MCP2353202.1"/>
    </source>
</evidence>
<accession>A0A9X2G8W5</accession>
<feature type="domain" description="DUF5648" evidence="2">
    <location>
        <begin position="60"/>
        <end position="188"/>
    </location>
</feature>
<gene>
    <name evidence="3" type="ORF">HD597_000222</name>
</gene>
<comment type="caution">
    <text evidence="3">The sequence shown here is derived from an EMBL/GenBank/DDBJ whole genome shotgun (WGS) entry which is preliminary data.</text>
</comment>
<reference evidence="3" key="1">
    <citation type="submission" date="2022-06" db="EMBL/GenBank/DDBJ databases">
        <title>Sequencing the genomes of 1000 actinobacteria strains.</title>
        <authorList>
            <person name="Klenk H.-P."/>
        </authorList>
    </citation>
    <scope>NUCLEOTIDE SEQUENCE</scope>
    <source>
        <strain evidence="3">DSM 46694</strain>
    </source>
</reference>
<dbReference type="Proteomes" id="UP001139648">
    <property type="component" value="Unassembled WGS sequence"/>
</dbReference>
<evidence type="ECO:0000256" key="1">
    <source>
        <dbReference type="SAM" id="SignalP"/>
    </source>
</evidence>
<sequence length="194" mass="20957">MAIAFGHLLRPVGLGLAVALGVSLSLGVTTAQATADGAATGESGTAVVAQRVKMYELLTKDGGYFYTASESEKDNAITRHGWTITQTPLYYVSRVPFTGGKPLFRLRWSKKASYIVTASTTERDNLVDSGNFRYDGVLGYAPGSTDAGGDVRVFRLSSDGRWRLAVEAHKDSILVKEPSWKLNGSLLYQFRQAG</sequence>
<keyword evidence="1" id="KW-0732">Signal</keyword>
<organism evidence="3 4">
    <name type="scientific">Nonomuraea thailandensis</name>
    <dbReference type="NCBI Taxonomy" id="1188745"/>
    <lineage>
        <taxon>Bacteria</taxon>
        <taxon>Bacillati</taxon>
        <taxon>Actinomycetota</taxon>
        <taxon>Actinomycetes</taxon>
        <taxon>Streptosporangiales</taxon>
        <taxon>Streptosporangiaceae</taxon>
        <taxon>Nonomuraea</taxon>
    </lineage>
</organism>
<proteinExistence type="predicted"/>
<evidence type="ECO:0000259" key="2">
    <source>
        <dbReference type="Pfam" id="PF18885"/>
    </source>
</evidence>
<dbReference type="SUPFAM" id="SSF101908">
    <property type="entry name" value="Putative isomerase YbhE"/>
    <property type="match status" value="1"/>
</dbReference>
<dbReference type="InterPro" id="IPR043708">
    <property type="entry name" value="DUF5648"/>
</dbReference>
<keyword evidence="4" id="KW-1185">Reference proteome</keyword>
<feature type="signal peptide" evidence="1">
    <location>
        <begin position="1"/>
        <end position="33"/>
    </location>
</feature>
<dbReference type="RefSeq" id="WP_253739651.1">
    <property type="nucleotide sequence ID" value="NZ_BAABKA010000095.1"/>
</dbReference>